<organism evidence="10 11">
    <name type="scientific">Sporolactobacillus laevolacticus DSM 442</name>
    <dbReference type="NCBI Taxonomy" id="1395513"/>
    <lineage>
        <taxon>Bacteria</taxon>
        <taxon>Bacillati</taxon>
        <taxon>Bacillota</taxon>
        <taxon>Bacilli</taxon>
        <taxon>Bacillales</taxon>
        <taxon>Sporolactobacillaceae</taxon>
        <taxon>Sporolactobacillus</taxon>
    </lineage>
</organism>
<comment type="subcellular location">
    <subcellularLocation>
        <location evidence="1">Cytoplasm</location>
    </subcellularLocation>
</comment>
<dbReference type="InterPro" id="IPR004701">
    <property type="entry name" value="PTS_EIIA_man-typ"/>
</dbReference>
<dbReference type="Gene3D" id="3.40.50.510">
    <property type="entry name" value="Phosphotransferase system, mannose-type IIA component"/>
    <property type="match status" value="1"/>
</dbReference>
<keyword evidence="11" id="KW-1185">Reference proteome</keyword>
<keyword evidence="7" id="KW-0598">Phosphotransferase system</keyword>
<dbReference type="GO" id="GO:0005737">
    <property type="term" value="C:cytoplasm"/>
    <property type="evidence" value="ECO:0007669"/>
    <property type="project" value="UniProtKB-SubCell"/>
</dbReference>
<gene>
    <name evidence="10" type="ORF">P343_14195</name>
</gene>
<protein>
    <submittedName>
        <fullName evidence="10">PTS sorbose transporter subunit IIA</fullName>
    </submittedName>
</protein>
<keyword evidence="6" id="KW-0808">Transferase</keyword>
<evidence type="ECO:0000256" key="7">
    <source>
        <dbReference type="ARBA" id="ARBA00022683"/>
    </source>
</evidence>
<dbReference type="GO" id="GO:0016301">
    <property type="term" value="F:kinase activity"/>
    <property type="evidence" value="ECO:0007669"/>
    <property type="project" value="UniProtKB-KW"/>
</dbReference>
<dbReference type="PATRIC" id="fig|1395513.3.peg.2877"/>
<dbReference type="InterPro" id="IPR033887">
    <property type="entry name" value="PTS_IIA_man"/>
</dbReference>
<dbReference type="Pfam" id="PF03610">
    <property type="entry name" value="EIIA-man"/>
    <property type="match status" value="1"/>
</dbReference>
<dbReference type="SUPFAM" id="SSF53062">
    <property type="entry name" value="PTS system fructose IIA component-like"/>
    <property type="match status" value="1"/>
</dbReference>
<accession>V6IV53</accession>
<evidence type="ECO:0000256" key="2">
    <source>
        <dbReference type="ARBA" id="ARBA00022448"/>
    </source>
</evidence>
<dbReference type="InterPro" id="IPR013789">
    <property type="entry name" value="PTS_EIIA_man"/>
</dbReference>
<dbReference type="GO" id="GO:0016020">
    <property type="term" value="C:membrane"/>
    <property type="evidence" value="ECO:0007669"/>
    <property type="project" value="InterPro"/>
</dbReference>
<dbReference type="PANTHER" id="PTHR33799:SF1">
    <property type="entry name" value="PTS SYSTEM MANNOSE-SPECIFIC EIIAB COMPONENT-RELATED"/>
    <property type="match status" value="1"/>
</dbReference>
<dbReference type="PROSITE" id="PS51096">
    <property type="entry name" value="PTS_EIIA_TYPE_4"/>
    <property type="match status" value="1"/>
</dbReference>
<dbReference type="NCBIfam" id="TIGR00824">
    <property type="entry name" value="EIIA-man"/>
    <property type="match status" value="1"/>
</dbReference>
<dbReference type="InterPro" id="IPR036662">
    <property type="entry name" value="PTS_EIIA_man-typ_sf"/>
</dbReference>
<feature type="domain" description="PTS EIIA type-4" evidence="9">
    <location>
        <begin position="22"/>
        <end position="144"/>
    </location>
</feature>
<evidence type="ECO:0000259" key="9">
    <source>
        <dbReference type="PROSITE" id="PS51096"/>
    </source>
</evidence>
<dbReference type="GO" id="GO:0016773">
    <property type="term" value="F:phosphotransferase activity, alcohol group as acceptor"/>
    <property type="evidence" value="ECO:0007669"/>
    <property type="project" value="InterPro"/>
</dbReference>
<evidence type="ECO:0000256" key="8">
    <source>
        <dbReference type="ARBA" id="ARBA00022777"/>
    </source>
</evidence>
<keyword evidence="4" id="KW-0597">Phosphoprotein</keyword>
<keyword evidence="2" id="KW-0813">Transport</keyword>
<keyword evidence="3" id="KW-0963">Cytoplasm</keyword>
<dbReference type="AlphaFoldDB" id="V6IV53"/>
<dbReference type="Proteomes" id="UP000018296">
    <property type="component" value="Unassembled WGS sequence"/>
</dbReference>
<dbReference type="InterPro" id="IPR051471">
    <property type="entry name" value="Bacterial_PTS_sugar_comp"/>
</dbReference>
<dbReference type="EMBL" id="AWTC01000015">
    <property type="protein sequence ID" value="EST10965.1"/>
    <property type="molecule type" value="Genomic_DNA"/>
</dbReference>
<dbReference type="PANTHER" id="PTHR33799">
    <property type="entry name" value="PTS PERMEASE-RELATED-RELATED"/>
    <property type="match status" value="1"/>
</dbReference>
<dbReference type="STRING" id="1395513.P343_14195"/>
<name>V6IV53_9BACL</name>
<evidence type="ECO:0000256" key="1">
    <source>
        <dbReference type="ARBA" id="ARBA00004496"/>
    </source>
</evidence>
<comment type="caution">
    <text evidence="10">The sequence shown here is derived from an EMBL/GenBank/DDBJ whole genome shotgun (WGS) entry which is preliminary data.</text>
</comment>
<evidence type="ECO:0000256" key="4">
    <source>
        <dbReference type="ARBA" id="ARBA00022553"/>
    </source>
</evidence>
<dbReference type="GO" id="GO:0009401">
    <property type="term" value="P:phosphoenolpyruvate-dependent sugar phosphotransferase system"/>
    <property type="evidence" value="ECO:0007669"/>
    <property type="project" value="UniProtKB-KW"/>
</dbReference>
<evidence type="ECO:0000256" key="3">
    <source>
        <dbReference type="ARBA" id="ARBA00022490"/>
    </source>
</evidence>
<evidence type="ECO:0000256" key="6">
    <source>
        <dbReference type="ARBA" id="ARBA00022679"/>
    </source>
</evidence>
<keyword evidence="8" id="KW-0418">Kinase</keyword>
<reference evidence="10 11" key="1">
    <citation type="journal article" date="2013" name="Genome Announc.">
        <title>Genome Sequence of Sporolactobacillus laevolacticus DSM442, an Efficient Polymer-Grade D-Lactate Producer from Agricultural Waste Cottonseed as a Nitrogen Source.</title>
        <authorList>
            <person name="Wang H."/>
            <person name="Wang L."/>
            <person name="Ju J."/>
            <person name="Yu B."/>
            <person name="Ma Y."/>
        </authorList>
    </citation>
    <scope>NUCLEOTIDE SEQUENCE [LARGE SCALE GENOMIC DNA]</scope>
    <source>
        <strain evidence="10 11">DSM 442</strain>
    </source>
</reference>
<evidence type="ECO:0000256" key="5">
    <source>
        <dbReference type="ARBA" id="ARBA00022597"/>
    </source>
</evidence>
<dbReference type="RefSeq" id="WP_023511070.1">
    <property type="nucleotide sequence ID" value="NZ_AWTC01000015.1"/>
</dbReference>
<evidence type="ECO:0000313" key="10">
    <source>
        <dbReference type="EMBL" id="EST10965.1"/>
    </source>
</evidence>
<dbReference type="CDD" id="cd00006">
    <property type="entry name" value="PTS_IIA_man"/>
    <property type="match status" value="1"/>
</dbReference>
<evidence type="ECO:0000313" key="11">
    <source>
        <dbReference type="Proteomes" id="UP000018296"/>
    </source>
</evidence>
<keyword evidence="5" id="KW-0762">Sugar transport</keyword>
<proteinExistence type="predicted"/>
<sequence>MPAEKQEGNALILKQKEEVIAMFSIVVCAHGDLAESLKRSVEMIFGEAKAFYPVRFVQGENVEDIKKKLTDTIEGNHLKDVLIFTDIFCGSPYNASAAYAMTNPGIEVISGVNLPLCLEAVSNQQIKTLDEIIDWLRSVAPDTFKVLKDVLTNQEEGEQL</sequence>
<dbReference type="eggNOG" id="COG2893">
    <property type="taxonomic scope" value="Bacteria"/>
</dbReference>